<evidence type="ECO:0000313" key="3">
    <source>
        <dbReference type="Proteomes" id="UP001214170"/>
    </source>
</evidence>
<feature type="transmembrane region" description="Helical" evidence="1">
    <location>
        <begin position="236"/>
        <end position="255"/>
    </location>
</feature>
<keyword evidence="1" id="KW-0812">Transmembrane</keyword>
<protein>
    <submittedName>
        <fullName evidence="2">Uncharacterized protein</fullName>
    </submittedName>
</protein>
<feature type="transmembrane region" description="Helical" evidence="1">
    <location>
        <begin position="361"/>
        <end position="381"/>
    </location>
</feature>
<evidence type="ECO:0000313" key="2">
    <source>
        <dbReference type="EMBL" id="WFP09219.1"/>
    </source>
</evidence>
<dbReference type="Proteomes" id="UP001214170">
    <property type="component" value="Chromosome"/>
</dbReference>
<feature type="transmembrane region" description="Helical" evidence="1">
    <location>
        <begin position="138"/>
        <end position="158"/>
    </location>
</feature>
<dbReference type="EMBL" id="CP121261">
    <property type="protein sequence ID" value="WFP09219.1"/>
    <property type="molecule type" value="Genomic_DNA"/>
</dbReference>
<sequence length="395" mass="43509">MIPGQASRDEDGERFSLVRDDVFYRIQQKIGLIPPGGGGFLRRAVLYAMVAWLPLVIVAWLAGTAIDPAGGAEPLLGHIGIHVRCLVAIPLLVVAEGVAQQNIPKGVREFKRSGLVSGDLSARFDQVLADMLRLRNQVFPWILIAGLVVSWTAVLFMSPNLDEMRWANTESPLLKFGVWWLLFVTRPIFSILLLAWVWRLVLLGILLFRIARLPLNLVVLHPDRVGGLGFLSRIPVVYGPIILSVSAVMAGVWAHEVLYHGVTVPSLYGQIGALLAVLVLMGVAPLLVFSPLLMRAKRQALLDYGVLLAQHGRAVDDRWIRKMDVPDYPMLNAPELGPVADIQALYQSVASMRVAIITKSVLIKILLPAALPLLILISLQWPLKSTLTKLLFTLL</sequence>
<organism evidence="2 3">
    <name type="scientific">Achromobacter spanius</name>
    <dbReference type="NCBI Taxonomy" id="217203"/>
    <lineage>
        <taxon>Bacteria</taxon>
        <taxon>Pseudomonadati</taxon>
        <taxon>Pseudomonadota</taxon>
        <taxon>Betaproteobacteria</taxon>
        <taxon>Burkholderiales</taxon>
        <taxon>Alcaligenaceae</taxon>
        <taxon>Achromobacter</taxon>
    </lineage>
</organism>
<feature type="transmembrane region" description="Helical" evidence="1">
    <location>
        <begin position="44"/>
        <end position="63"/>
    </location>
</feature>
<dbReference type="RefSeq" id="WP_268078000.1">
    <property type="nucleotide sequence ID" value="NZ_CP106885.1"/>
</dbReference>
<proteinExistence type="predicted"/>
<name>A0ABY8GXI1_9BURK</name>
<feature type="transmembrane region" description="Helical" evidence="1">
    <location>
        <begin position="178"/>
        <end position="208"/>
    </location>
</feature>
<evidence type="ECO:0000256" key="1">
    <source>
        <dbReference type="SAM" id="Phobius"/>
    </source>
</evidence>
<feature type="transmembrane region" description="Helical" evidence="1">
    <location>
        <begin position="75"/>
        <end position="95"/>
    </location>
</feature>
<keyword evidence="1" id="KW-0472">Membrane</keyword>
<keyword evidence="3" id="KW-1185">Reference proteome</keyword>
<accession>A0ABY8GXI1</accession>
<reference evidence="2 3" key="1">
    <citation type="submission" date="2023-03" db="EMBL/GenBank/DDBJ databases">
        <title>Achromobacter spanius LIG8.</title>
        <authorList>
            <person name="Shrestha S."/>
        </authorList>
    </citation>
    <scope>NUCLEOTIDE SEQUENCE [LARGE SCALE GENOMIC DNA]</scope>
    <source>
        <strain evidence="2 3">LIG8</strain>
    </source>
</reference>
<gene>
    <name evidence="2" type="ORF">P8T11_04875</name>
</gene>
<keyword evidence="1" id="KW-1133">Transmembrane helix</keyword>
<feature type="transmembrane region" description="Helical" evidence="1">
    <location>
        <begin position="267"/>
        <end position="289"/>
    </location>
</feature>